<keyword evidence="3" id="KW-1185">Reference proteome</keyword>
<comment type="caution">
    <text evidence="2">The sequence shown here is derived from an EMBL/GenBank/DDBJ whole genome shotgun (WGS) entry which is preliminary data.</text>
</comment>
<evidence type="ECO:0008006" key="4">
    <source>
        <dbReference type="Google" id="ProtNLM"/>
    </source>
</evidence>
<keyword evidence="1" id="KW-0732">Signal</keyword>
<dbReference type="EMBL" id="BTGU01000017">
    <property type="protein sequence ID" value="GMN44084.1"/>
    <property type="molecule type" value="Genomic_DNA"/>
</dbReference>
<gene>
    <name evidence="2" type="ORF">TIFTF001_013301</name>
</gene>
<feature type="signal peptide" evidence="1">
    <location>
        <begin position="1"/>
        <end position="35"/>
    </location>
</feature>
<name>A0AA87ZUP7_FICCA</name>
<sequence>MSMISLAITVLVFQLQLPAYMSLAIYLAAPELTTGLPESARPVVVVFRSRSRCQCHLVQLRGGGHHQNRVAQQFEA</sequence>
<evidence type="ECO:0000256" key="1">
    <source>
        <dbReference type="SAM" id="SignalP"/>
    </source>
</evidence>
<evidence type="ECO:0000313" key="2">
    <source>
        <dbReference type="EMBL" id="GMN44084.1"/>
    </source>
</evidence>
<accession>A0AA87ZUP7</accession>
<dbReference type="AlphaFoldDB" id="A0AA87ZUP7"/>
<evidence type="ECO:0000313" key="3">
    <source>
        <dbReference type="Proteomes" id="UP001187192"/>
    </source>
</evidence>
<proteinExistence type="predicted"/>
<protein>
    <recommendedName>
        <fullName evidence="4">Secreted protein</fullName>
    </recommendedName>
</protein>
<reference evidence="2" key="1">
    <citation type="submission" date="2023-07" db="EMBL/GenBank/DDBJ databases">
        <title>draft genome sequence of fig (Ficus carica).</title>
        <authorList>
            <person name="Takahashi T."/>
            <person name="Nishimura K."/>
        </authorList>
    </citation>
    <scope>NUCLEOTIDE SEQUENCE</scope>
</reference>
<organism evidence="2 3">
    <name type="scientific">Ficus carica</name>
    <name type="common">Common fig</name>
    <dbReference type="NCBI Taxonomy" id="3494"/>
    <lineage>
        <taxon>Eukaryota</taxon>
        <taxon>Viridiplantae</taxon>
        <taxon>Streptophyta</taxon>
        <taxon>Embryophyta</taxon>
        <taxon>Tracheophyta</taxon>
        <taxon>Spermatophyta</taxon>
        <taxon>Magnoliopsida</taxon>
        <taxon>eudicotyledons</taxon>
        <taxon>Gunneridae</taxon>
        <taxon>Pentapetalae</taxon>
        <taxon>rosids</taxon>
        <taxon>fabids</taxon>
        <taxon>Rosales</taxon>
        <taxon>Moraceae</taxon>
        <taxon>Ficeae</taxon>
        <taxon>Ficus</taxon>
    </lineage>
</organism>
<dbReference type="Proteomes" id="UP001187192">
    <property type="component" value="Unassembled WGS sequence"/>
</dbReference>
<feature type="chain" id="PRO_5041738252" description="Secreted protein" evidence="1">
    <location>
        <begin position="36"/>
        <end position="76"/>
    </location>
</feature>